<evidence type="ECO:0000256" key="5">
    <source>
        <dbReference type="ARBA" id="ARBA00023136"/>
    </source>
</evidence>
<organism evidence="8 9">
    <name type="scientific">Spirosoma taeanense</name>
    <dbReference type="NCBI Taxonomy" id="2735870"/>
    <lineage>
        <taxon>Bacteria</taxon>
        <taxon>Pseudomonadati</taxon>
        <taxon>Bacteroidota</taxon>
        <taxon>Cytophagia</taxon>
        <taxon>Cytophagales</taxon>
        <taxon>Cytophagaceae</taxon>
        <taxon>Spirosoma</taxon>
    </lineage>
</organism>
<dbReference type="KEGG" id="stae:HNV11_12605"/>
<dbReference type="InterPro" id="IPR050495">
    <property type="entry name" value="ATG22/LtaA_families"/>
</dbReference>
<dbReference type="SUPFAM" id="SSF103473">
    <property type="entry name" value="MFS general substrate transporter"/>
    <property type="match status" value="1"/>
</dbReference>
<dbReference type="Pfam" id="PF11700">
    <property type="entry name" value="ATG22"/>
    <property type="match status" value="1"/>
</dbReference>
<accession>A0A6M5Y6Y7</accession>
<evidence type="ECO:0000313" key="8">
    <source>
        <dbReference type="EMBL" id="QJW90157.1"/>
    </source>
</evidence>
<name>A0A6M5Y6Y7_9BACT</name>
<dbReference type="GO" id="GO:0022857">
    <property type="term" value="F:transmembrane transporter activity"/>
    <property type="evidence" value="ECO:0007669"/>
    <property type="project" value="InterPro"/>
</dbReference>
<reference evidence="8 9" key="1">
    <citation type="submission" date="2020-05" db="EMBL/GenBank/DDBJ databases">
        <title>Genome sequencing of Spirosoma sp. TS118.</title>
        <authorList>
            <person name="Lee J.-H."/>
            <person name="Jeong S."/>
            <person name="Zhao L."/>
            <person name="Jung J.-H."/>
            <person name="Kim M.-K."/>
            <person name="Lim S."/>
        </authorList>
    </citation>
    <scope>NUCLEOTIDE SEQUENCE [LARGE SCALE GENOMIC DNA]</scope>
    <source>
        <strain evidence="8 9">TS118</strain>
    </source>
</reference>
<feature type="transmembrane region" description="Helical" evidence="6">
    <location>
        <begin position="157"/>
        <end position="176"/>
    </location>
</feature>
<dbReference type="InterPro" id="IPR036259">
    <property type="entry name" value="MFS_trans_sf"/>
</dbReference>
<feature type="transmembrane region" description="Helical" evidence="6">
    <location>
        <begin position="21"/>
        <end position="40"/>
    </location>
</feature>
<evidence type="ECO:0000256" key="3">
    <source>
        <dbReference type="ARBA" id="ARBA00022692"/>
    </source>
</evidence>
<dbReference type="RefSeq" id="WP_171740002.1">
    <property type="nucleotide sequence ID" value="NZ_CP053435.1"/>
</dbReference>
<dbReference type="Proteomes" id="UP000502756">
    <property type="component" value="Chromosome"/>
</dbReference>
<keyword evidence="4 6" id="KW-1133">Transmembrane helix</keyword>
<feature type="transmembrane region" description="Helical" evidence="6">
    <location>
        <begin position="60"/>
        <end position="83"/>
    </location>
</feature>
<dbReference type="PANTHER" id="PTHR23519:SF1">
    <property type="entry name" value="AUTOPHAGY-RELATED PROTEIN 22"/>
    <property type="match status" value="1"/>
</dbReference>
<evidence type="ECO:0000256" key="6">
    <source>
        <dbReference type="SAM" id="Phobius"/>
    </source>
</evidence>
<feature type="transmembrane region" description="Helical" evidence="6">
    <location>
        <begin position="310"/>
        <end position="330"/>
    </location>
</feature>
<evidence type="ECO:0000313" key="9">
    <source>
        <dbReference type="Proteomes" id="UP000502756"/>
    </source>
</evidence>
<dbReference type="GO" id="GO:0012505">
    <property type="term" value="C:endomembrane system"/>
    <property type="evidence" value="ECO:0007669"/>
    <property type="project" value="UniProtKB-SubCell"/>
</dbReference>
<dbReference type="InterPro" id="IPR020846">
    <property type="entry name" value="MFS_dom"/>
</dbReference>
<evidence type="ECO:0000259" key="7">
    <source>
        <dbReference type="PROSITE" id="PS50850"/>
    </source>
</evidence>
<keyword evidence="9" id="KW-1185">Reference proteome</keyword>
<feature type="transmembrane region" description="Helical" evidence="6">
    <location>
        <begin position="405"/>
        <end position="421"/>
    </location>
</feature>
<dbReference type="AlphaFoldDB" id="A0A6M5Y6Y7"/>
<comment type="subcellular location">
    <subcellularLocation>
        <location evidence="1">Endomembrane system</location>
        <topology evidence="1">Multi-pass membrane protein</topology>
    </subcellularLocation>
</comment>
<feature type="transmembrane region" description="Helical" evidence="6">
    <location>
        <begin position="374"/>
        <end position="393"/>
    </location>
</feature>
<dbReference type="PANTHER" id="PTHR23519">
    <property type="entry name" value="AUTOPHAGY-RELATED PROTEIN 22"/>
    <property type="match status" value="1"/>
</dbReference>
<keyword evidence="2" id="KW-0813">Transport</keyword>
<dbReference type="Gene3D" id="1.20.1250.20">
    <property type="entry name" value="MFS general substrate transporter like domains"/>
    <property type="match status" value="1"/>
</dbReference>
<dbReference type="EMBL" id="CP053435">
    <property type="protein sequence ID" value="QJW90157.1"/>
    <property type="molecule type" value="Genomic_DNA"/>
</dbReference>
<evidence type="ECO:0000256" key="2">
    <source>
        <dbReference type="ARBA" id="ARBA00022448"/>
    </source>
</evidence>
<feature type="transmembrane region" description="Helical" evidence="6">
    <location>
        <begin position="282"/>
        <end position="303"/>
    </location>
</feature>
<feature type="transmembrane region" description="Helical" evidence="6">
    <location>
        <begin position="249"/>
        <end position="270"/>
    </location>
</feature>
<feature type="domain" description="Major facilitator superfamily (MFS) profile" evidence="7">
    <location>
        <begin position="245"/>
        <end position="437"/>
    </location>
</feature>
<protein>
    <submittedName>
        <fullName evidence="8">MFS transporter</fullName>
    </submittedName>
</protein>
<keyword evidence="3 6" id="KW-0812">Transmembrane</keyword>
<sequence>MQKNNPRTLTAWTYYDWANSVHSLVIVSSIFPVYFSATALNDAGGPVINFLGFPIKNSVLFSYTISAAFLFTALLSPFSTAIADYSGRKKTFMKVFCYTGAISCGLLYFFTQQTTTFAVICFWLSLIGWSGSIVFYNSYLPDIATEDQYDRVSARGFSMGYIGSVLLMVVNLLMILKRDWFGNISEGMASRLAFLTVGLWWIGFAQIPFSRLPEGNRNGNPTGNYLFNGFNELRMVFGQLQERPLAKRFLVAFFVYNMAVQTVMYVATIFGSDELKMPGQSLIITILLIQLVAIPGAYGFSWLSERLGNTYALMIAVVIWIGICTGAYYVQNQTQFFGLAAVVGLVMGGIQSLSRSTYSKLIPATNDTASYFSFYDVTEKVSIVIGTLVYGLIEQFTGSMRNSVLALLVLFIIGFILLWRIPSQKIYSTRLQTEEVL</sequence>
<dbReference type="PROSITE" id="PS50850">
    <property type="entry name" value="MFS"/>
    <property type="match status" value="1"/>
</dbReference>
<feature type="transmembrane region" description="Helical" evidence="6">
    <location>
        <begin position="95"/>
        <end position="111"/>
    </location>
</feature>
<dbReference type="InterPro" id="IPR024671">
    <property type="entry name" value="Atg22-like"/>
</dbReference>
<proteinExistence type="predicted"/>
<feature type="transmembrane region" description="Helical" evidence="6">
    <location>
        <begin position="188"/>
        <end position="207"/>
    </location>
</feature>
<gene>
    <name evidence="8" type="ORF">HNV11_12605</name>
</gene>
<feature type="transmembrane region" description="Helical" evidence="6">
    <location>
        <begin position="117"/>
        <end position="136"/>
    </location>
</feature>
<keyword evidence="5 6" id="KW-0472">Membrane</keyword>
<evidence type="ECO:0000256" key="4">
    <source>
        <dbReference type="ARBA" id="ARBA00022989"/>
    </source>
</evidence>
<feature type="transmembrane region" description="Helical" evidence="6">
    <location>
        <begin position="336"/>
        <end position="353"/>
    </location>
</feature>
<evidence type="ECO:0000256" key="1">
    <source>
        <dbReference type="ARBA" id="ARBA00004127"/>
    </source>
</evidence>